<feature type="region of interest" description="Disordered" evidence="6">
    <location>
        <begin position="166"/>
        <end position="386"/>
    </location>
</feature>
<dbReference type="Gramene" id="CDP05297">
    <property type="protein sequence ID" value="CDP05297"/>
    <property type="gene ID" value="GSCOC_T00020293001"/>
</dbReference>
<keyword evidence="3 5" id="KW-0697">Rotamase</keyword>
<evidence type="ECO:0000256" key="1">
    <source>
        <dbReference type="ARBA" id="ARBA00000971"/>
    </source>
</evidence>
<comment type="catalytic activity">
    <reaction evidence="1 5">
        <text>[protein]-peptidylproline (omega=180) = [protein]-peptidylproline (omega=0)</text>
        <dbReference type="Rhea" id="RHEA:16237"/>
        <dbReference type="Rhea" id="RHEA-COMP:10747"/>
        <dbReference type="Rhea" id="RHEA-COMP:10748"/>
        <dbReference type="ChEBI" id="CHEBI:83833"/>
        <dbReference type="ChEBI" id="CHEBI:83834"/>
        <dbReference type="EC" id="5.2.1.8"/>
    </reaction>
</comment>
<dbReference type="Gene3D" id="3.10.50.40">
    <property type="match status" value="1"/>
</dbReference>
<dbReference type="OMA" id="KVEMRYI"/>
<feature type="compositionally biased region" description="Basic residues" evidence="6">
    <location>
        <begin position="303"/>
        <end position="312"/>
    </location>
</feature>
<dbReference type="PIRSF" id="PIRSF001473">
    <property type="entry name" value="FK506-bp_FPR3"/>
    <property type="match status" value="1"/>
</dbReference>
<accession>A0A068UAJ5</accession>
<dbReference type="PANTHER" id="PTHR43811:SF19">
    <property type="entry name" value="39 KDA FK506-BINDING NUCLEAR PROTEIN"/>
    <property type="match status" value="1"/>
</dbReference>
<dbReference type="InterPro" id="IPR023566">
    <property type="entry name" value="PPIase_Fpr3/Fpr4-like"/>
</dbReference>
<dbReference type="GO" id="GO:0005634">
    <property type="term" value="C:nucleus"/>
    <property type="evidence" value="ECO:0007669"/>
    <property type="project" value="UniProtKB-ARBA"/>
</dbReference>
<dbReference type="Proteomes" id="UP000295252">
    <property type="component" value="Chromosome IV"/>
</dbReference>
<dbReference type="PhylomeDB" id="A0A068UAJ5"/>
<feature type="compositionally biased region" description="Polar residues" evidence="6">
    <location>
        <begin position="372"/>
        <end position="383"/>
    </location>
</feature>
<evidence type="ECO:0000313" key="8">
    <source>
        <dbReference type="EMBL" id="CDP05297.1"/>
    </source>
</evidence>
<dbReference type="InterPro" id="IPR041232">
    <property type="entry name" value="NPL"/>
</dbReference>
<feature type="compositionally biased region" description="Basic residues" evidence="6">
    <location>
        <begin position="360"/>
        <end position="369"/>
    </location>
</feature>
<dbReference type="PROSITE" id="PS50059">
    <property type="entry name" value="FKBP_PPIASE"/>
    <property type="match status" value="1"/>
</dbReference>
<dbReference type="OrthoDB" id="1902587at2759"/>
<dbReference type="EC" id="5.2.1.8" evidence="2 5"/>
<dbReference type="Pfam" id="PF17800">
    <property type="entry name" value="NPL"/>
    <property type="match status" value="1"/>
</dbReference>
<keyword evidence="4 5" id="KW-0413">Isomerase</keyword>
<organism evidence="8 9">
    <name type="scientific">Coffea canephora</name>
    <name type="common">Robusta coffee</name>
    <dbReference type="NCBI Taxonomy" id="49390"/>
    <lineage>
        <taxon>Eukaryota</taxon>
        <taxon>Viridiplantae</taxon>
        <taxon>Streptophyta</taxon>
        <taxon>Embryophyta</taxon>
        <taxon>Tracheophyta</taxon>
        <taxon>Spermatophyta</taxon>
        <taxon>Magnoliopsida</taxon>
        <taxon>eudicotyledons</taxon>
        <taxon>Gunneridae</taxon>
        <taxon>Pentapetalae</taxon>
        <taxon>asterids</taxon>
        <taxon>lamiids</taxon>
        <taxon>Gentianales</taxon>
        <taxon>Rubiaceae</taxon>
        <taxon>Ixoroideae</taxon>
        <taxon>Gardenieae complex</taxon>
        <taxon>Bertiereae - Coffeeae clade</taxon>
        <taxon>Coffeeae</taxon>
        <taxon>Coffea</taxon>
    </lineage>
</organism>
<feature type="compositionally biased region" description="Basic and acidic residues" evidence="6">
    <location>
        <begin position="185"/>
        <end position="201"/>
    </location>
</feature>
<dbReference type="Pfam" id="PF00254">
    <property type="entry name" value="FKBP_C"/>
    <property type="match status" value="1"/>
</dbReference>
<name>A0A068UAJ5_COFCA</name>
<evidence type="ECO:0000256" key="6">
    <source>
        <dbReference type="SAM" id="MobiDB-lite"/>
    </source>
</evidence>
<dbReference type="PANTHER" id="PTHR43811">
    <property type="entry name" value="FKBP-TYPE PEPTIDYL-PROLYL CIS-TRANS ISOMERASE FKPA"/>
    <property type="match status" value="1"/>
</dbReference>
<feature type="compositionally biased region" description="Acidic residues" evidence="6">
    <location>
        <begin position="114"/>
        <end position="142"/>
    </location>
</feature>
<dbReference type="AlphaFoldDB" id="A0A068UAJ5"/>
<evidence type="ECO:0000256" key="4">
    <source>
        <dbReference type="ARBA" id="ARBA00023235"/>
    </source>
</evidence>
<keyword evidence="9" id="KW-1185">Reference proteome</keyword>
<dbReference type="GO" id="GO:0003755">
    <property type="term" value="F:peptidyl-prolyl cis-trans isomerase activity"/>
    <property type="evidence" value="ECO:0007669"/>
    <property type="project" value="UniProtKB-KW"/>
</dbReference>
<feature type="compositionally biased region" description="Basic and acidic residues" evidence="6">
    <location>
        <begin position="328"/>
        <end position="343"/>
    </location>
</feature>
<dbReference type="InterPro" id="IPR046357">
    <property type="entry name" value="PPIase_dom_sf"/>
</dbReference>
<evidence type="ECO:0000256" key="3">
    <source>
        <dbReference type="ARBA" id="ARBA00023110"/>
    </source>
</evidence>
<feature type="domain" description="PPIase FKBP-type" evidence="7">
    <location>
        <begin position="428"/>
        <end position="516"/>
    </location>
</feature>
<evidence type="ECO:0000313" key="9">
    <source>
        <dbReference type="Proteomes" id="UP000295252"/>
    </source>
</evidence>
<dbReference type="Gene3D" id="2.60.120.340">
    <property type="entry name" value="Nucleoplasmin core domain"/>
    <property type="match status" value="1"/>
</dbReference>
<dbReference type="FunCoup" id="A0A068UAJ5">
    <property type="interactions" value="334"/>
</dbReference>
<reference evidence="9" key="1">
    <citation type="journal article" date="2014" name="Science">
        <title>The coffee genome provides insight into the convergent evolution of caffeine biosynthesis.</title>
        <authorList>
            <person name="Denoeud F."/>
            <person name="Carretero-Paulet L."/>
            <person name="Dereeper A."/>
            <person name="Droc G."/>
            <person name="Guyot R."/>
            <person name="Pietrella M."/>
            <person name="Zheng C."/>
            <person name="Alberti A."/>
            <person name="Anthony F."/>
            <person name="Aprea G."/>
            <person name="Aury J.M."/>
            <person name="Bento P."/>
            <person name="Bernard M."/>
            <person name="Bocs S."/>
            <person name="Campa C."/>
            <person name="Cenci A."/>
            <person name="Combes M.C."/>
            <person name="Crouzillat D."/>
            <person name="Da Silva C."/>
            <person name="Daddiego L."/>
            <person name="De Bellis F."/>
            <person name="Dussert S."/>
            <person name="Garsmeur O."/>
            <person name="Gayraud T."/>
            <person name="Guignon V."/>
            <person name="Jahn K."/>
            <person name="Jamilloux V."/>
            <person name="Joet T."/>
            <person name="Labadie K."/>
            <person name="Lan T."/>
            <person name="Leclercq J."/>
            <person name="Lepelley M."/>
            <person name="Leroy T."/>
            <person name="Li L.T."/>
            <person name="Librado P."/>
            <person name="Lopez L."/>
            <person name="Munoz A."/>
            <person name="Noel B."/>
            <person name="Pallavicini A."/>
            <person name="Perrotta G."/>
            <person name="Poncet V."/>
            <person name="Pot D."/>
            <person name="Priyono X."/>
            <person name="Rigoreau M."/>
            <person name="Rouard M."/>
            <person name="Rozas J."/>
            <person name="Tranchant-Dubreuil C."/>
            <person name="VanBuren R."/>
            <person name="Zhang Q."/>
            <person name="Andrade A.C."/>
            <person name="Argout X."/>
            <person name="Bertrand B."/>
            <person name="de Kochko A."/>
            <person name="Graziosi G."/>
            <person name="Henry R.J."/>
            <person name="Jayarama X."/>
            <person name="Ming R."/>
            <person name="Nagai C."/>
            <person name="Rounsley S."/>
            <person name="Sankoff D."/>
            <person name="Giuliano G."/>
            <person name="Albert V.A."/>
            <person name="Wincker P."/>
            <person name="Lashermes P."/>
        </authorList>
    </citation>
    <scope>NUCLEOTIDE SEQUENCE [LARGE SCALE GENOMIC DNA]</scope>
    <source>
        <strain evidence="9">cv. DH200-94</strain>
    </source>
</reference>
<gene>
    <name evidence="8" type="ORF">GSCOC_T00020293001</name>
</gene>
<sequence>MAFWGIELKPGKPYVHHFGDDRGRLHLSQATLGSGKSSKKTIVQCNVGDKKPIYLCSLLPEKLENCALNLEFEEDEEVTFSVIGPHSIHLSGFFFGETEDDGDLDHYEGHVLETESETDDPLDYDSEDEDEDDFIDDDDDLEMFPSSPIRNSGVKIEEIVDDKKPTKEVAIKEVAISKQTKKKGNHEGESDKKENSGKELVVRGTSVTPILESEDEDGFPISSPGKRKKDDLITRVTANETQDDNAGEEAIQKKGKDDFAPNRSLKRKTDVVGQDDEHSREIGESRDNLAQVDNAAPGIDAKQKKKNKKKKIANKEVIAHETNGNNDISKEENSGDMVQKRVADMGNVLEPNTEREKEKKNKKKKKKKKQETAVSSDPGQTMSDKIGSKMEVEEKAENKSLQVRSFPNGLVIEELAMGKPDGKKATPGRKVSVLYIGKLKKNGKIFDSNIGRAPFKFRLGIGQVIKGWDIGVNGMRTGDKRRLTIPPAMGYGAQGAGAAIPPNSWLVFDVELVDVN</sequence>
<proteinExistence type="predicted"/>
<dbReference type="EMBL" id="HG739099">
    <property type="protein sequence ID" value="CDP05297.1"/>
    <property type="molecule type" value="Genomic_DNA"/>
</dbReference>
<dbReference type="InterPro" id="IPR001179">
    <property type="entry name" value="PPIase_FKBP_dom"/>
</dbReference>
<feature type="region of interest" description="Disordered" evidence="6">
    <location>
        <begin position="113"/>
        <end position="149"/>
    </location>
</feature>
<feature type="compositionally biased region" description="Basic and acidic residues" evidence="6">
    <location>
        <begin position="267"/>
        <end position="287"/>
    </location>
</feature>
<dbReference type="SUPFAM" id="SSF54534">
    <property type="entry name" value="FKBP-like"/>
    <property type="match status" value="1"/>
</dbReference>
<feature type="compositionally biased region" description="Basic and acidic residues" evidence="6">
    <location>
        <begin position="250"/>
        <end position="260"/>
    </location>
</feature>
<evidence type="ECO:0000256" key="5">
    <source>
        <dbReference type="PROSITE-ProRule" id="PRU00277"/>
    </source>
</evidence>
<evidence type="ECO:0000256" key="2">
    <source>
        <dbReference type="ARBA" id="ARBA00013194"/>
    </source>
</evidence>
<dbReference type="FunFam" id="3.10.50.40:FF:000006">
    <property type="entry name" value="Peptidyl-prolyl cis-trans isomerase"/>
    <property type="match status" value="1"/>
</dbReference>
<evidence type="ECO:0000259" key="7">
    <source>
        <dbReference type="PROSITE" id="PS50059"/>
    </source>
</evidence>
<protein>
    <recommendedName>
        <fullName evidence="2 5">peptidylprolyl isomerase</fullName>
        <ecNumber evidence="2 5">5.2.1.8</ecNumber>
    </recommendedName>
</protein>
<dbReference type="STRING" id="49390.A0A068UAJ5"/>
<dbReference type="InParanoid" id="A0A068UAJ5"/>